<dbReference type="AlphaFoldDB" id="A0A8D0DSQ6"/>
<organism evidence="7 8">
    <name type="scientific">Salvator merianae</name>
    <name type="common">Argentine black and white tegu</name>
    <name type="synonym">Tupinambis merianae</name>
    <dbReference type="NCBI Taxonomy" id="96440"/>
    <lineage>
        <taxon>Eukaryota</taxon>
        <taxon>Metazoa</taxon>
        <taxon>Chordata</taxon>
        <taxon>Craniata</taxon>
        <taxon>Vertebrata</taxon>
        <taxon>Euteleostomi</taxon>
        <taxon>Lepidosauria</taxon>
        <taxon>Squamata</taxon>
        <taxon>Bifurcata</taxon>
        <taxon>Unidentata</taxon>
        <taxon>Episquamata</taxon>
        <taxon>Laterata</taxon>
        <taxon>Teiioidea</taxon>
        <taxon>Teiidae</taxon>
        <taxon>Salvator</taxon>
    </lineage>
</organism>
<reference evidence="7" key="1">
    <citation type="submission" date="2025-08" db="UniProtKB">
        <authorList>
            <consortium name="Ensembl"/>
        </authorList>
    </citation>
    <scope>IDENTIFICATION</scope>
</reference>
<feature type="transmembrane region" description="Helical" evidence="6">
    <location>
        <begin position="74"/>
        <end position="92"/>
    </location>
</feature>
<sequence>VAAASPVSQLGRAYIYAIHGYLSEMLFTTIVLDHTWTFHGVTSLWPLLVYGSCGLALERIFLFVRESCCLLTRCTFYTLCIYLWQFCTGFLLHCFDACPWDYSDFRFNVKGIITLEYFLFWFVGSLLLERLVISNALRLRLGEPWRPEKRDFPRFELKDD</sequence>
<evidence type="ECO:0000256" key="5">
    <source>
        <dbReference type="ARBA" id="ARBA00023136"/>
    </source>
</evidence>
<dbReference type="PANTHER" id="PTHR31746:SF3">
    <property type="entry name" value="TRANSMEMBRANE PROTEIN 229B"/>
    <property type="match status" value="1"/>
</dbReference>
<protein>
    <recommendedName>
        <fullName evidence="9">Transmembrane protein 229B</fullName>
    </recommendedName>
</protein>
<evidence type="ECO:0008006" key="9">
    <source>
        <dbReference type="Google" id="ProtNLM"/>
    </source>
</evidence>
<dbReference type="OMA" id="WDHGHLR"/>
<name>A0A8D0DSQ6_SALMN</name>
<dbReference type="Proteomes" id="UP000694421">
    <property type="component" value="Unplaced"/>
</dbReference>
<dbReference type="GO" id="GO:0016020">
    <property type="term" value="C:membrane"/>
    <property type="evidence" value="ECO:0007669"/>
    <property type="project" value="UniProtKB-SubCell"/>
</dbReference>
<dbReference type="GeneTree" id="ENSGT00390000010899"/>
<proteinExistence type="inferred from homology"/>
<comment type="similarity">
    <text evidence="2">Belongs to the TMEM229 family.</text>
</comment>
<evidence type="ECO:0000256" key="4">
    <source>
        <dbReference type="ARBA" id="ARBA00022989"/>
    </source>
</evidence>
<keyword evidence="3 6" id="KW-0812">Transmembrane</keyword>
<accession>A0A8D0DSQ6</accession>
<reference evidence="7" key="2">
    <citation type="submission" date="2025-09" db="UniProtKB">
        <authorList>
            <consortium name="Ensembl"/>
        </authorList>
    </citation>
    <scope>IDENTIFICATION</scope>
</reference>
<feature type="transmembrane region" description="Helical" evidence="6">
    <location>
        <begin position="13"/>
        <end position="32"/>
    </location>
</feature>
<dbReference type="Pfam" id="PF06541">
    <property type="entry name" value="ABC_trans_CmpB"/>
    <property type="match status" value="1"/>
</dbReference>
<evidence type="ECO:0000256" key="2">
    <source>
        <dbReference type="ARBA" id="ARBA00006371"/>
    </source>
</evidence>
<dbReference type="PANTHER" id="PTHR31746">
    <property type="entry name" value="TRANSMEMBRANE PROTEIN 229 FAMILY MEMBER"/>
    <property type="match status" value="1"/>
</dbReference>
<comment type="subcellular location">
    <subcellularLocation>
        <location evidence="1">Membrane</location>
        <topology evidence="1">Multi-pass membrane protein</topology>
    </subcellularLocation>
</comment>
<evidence type="ECO:0000313" key="8">
    <source>
        <dbReference type="Proteomes" id="UP000694421"/>
    </source>
</evidence>
<keyword evidence="4 6" id="KW-1133">Transmembrane helix</keyword>
<evidence type="ECO:0000256" key="3">
    <source>
        <dbReference type="ARBA" id="ARBA00022692"/>
    </source>
</evidence>
<evidence type="ECO:0000256" key="1">
    <source>
        <dbReference type="ARBA" id="ARBA00004141"/>
    </source>
</evidence>
<keyword evidence="5 6" id="KW-0472">Membrane</keyword>
<evidence type="ECO:0000256" key="6">
    <source>
        <dbReference type="SAM" id="Phobius"/>
    </source>
</evidence>
<dbReference type="Ensembl" id="ENSSMRT00000024911.1">
    <property type="protein sequence ID" value="ENSSMRP00000021254.1"/>
    <property type="gene ID" value="ENSSMRG00000016543.1"/>
</dbReference>
<evidence type="ECO:0000313" key="7">
    <source>
        <dbReference type="Ensembl" id="ENSSMRP00000021254.1"/>
    </source>
</evidence>
<keyword evidence="8" id="KW-1185">Reference proteome</keyword>
<feature type="transmembrane region" description="Helical" evidence="6">
    <location>
        <begin position="112"/>
        <end position="133"/>
    </location>
</feature>
<feature type="transmembrane region" description="Helical" evidence="6">
    <location>
        <begin position="44"/>
        <end position="62"/>
    </location>
</feature>
<dbReference type="InterPro" id="IPR010540">
    <property type="entry name" value="CmpB_TMEM229"/>
</dbReference>